<dbReference type="InterPro" id="IPR001031">
    <property type="entry name" value="Thioesterase"/>
</dbReference>
<dbReference type="SUPFAM" id="SSF53474">
    <property type="entry name" value="alpha/beta-Hydrolases"/>
    <property type="match status" value="1"/>
</dbReference>
<dbReference type="InterPro" id="IPR029058">
    <property type="entry name" value="AB_hydrolase_fold"/>
</dbReference>
<feature type="domain" description="Thioesterase TesA-like" evidence="3">
    <location>
        <begin position="25"/>
        <end position="245"/>
    </location>
</feature>
<proteinExistence type="inferred from homology"/>
<dbReference type="RefSeq" id="WP_344039425.1">
    <property type="nucleotide sequence ID" value="NZ_BAAAKE010000016.1"/>
</dbReference>
<dbReference type="Gene3D" id="3.40.50.1820">
    <property type="entry name" value="alpha/beta hydrolase"/>
    <property type="match status" value="1"/>
</dbReference>
<organism evidence="4 5">
    <name type="scientific">Saccharothrix xinjiangensis</name>
    <dbReference type="NCBI Taxonomy" id="204798"/>
    <lineage>
        <taxon>Bacteria</taxon>
        <taxon>Bacillati</taxon>
        <taxon>Actinomycetota</taxon>
        <taxon>Actinomycetes</taxon>
        <taxon>Pseudonocardiales</taxon>
        <taxon>Pseudonocardiaceae</taxon>
        <taxon>Saccharothrix</taxon>
    </lineage>
</organism>
<keyword evidence="2" id="KW-0378">Hydrolase</keyword>
<reference evidence="5" key="1">
    <citation type="journal article" date="2019" name="Int. J. Syst. Evol. Microbiol.">
        <title>The Global Catalogue of Microorganisms (GCM) 10K type strain sequencing project: providing services to taxonomists for standard genome sequencing and annotation.</title>
        <authorList>
            <consortium name="The Broad Institute Genomics Platform"/>
            <consortium name="The Broad Institute Genome Sequencing Center for Infectious Disease"/>
            <person name="Wu L."/>
            <person name="Ma J."/>
        </authorList>
    </citation>
    <scope>NUCLEOTIDE SEQUENCE [LARGE SCALE GENOMIC DNA]</scope>
    <source>
        <strain evidence="5">KCTC 12848</strain>
    </source>
</reference>
<evidence type="ECO:0000313" key="5">
    <source>
        <dbReference type="Proteomes" id="UP001595833"/>
    </source>
</evidence>
<dbReference type="Proteomes" id="UP001595833">
    <property type="component" value="Unassembled WGS sequence"/>
</dbReference>
<evidence type="ECO:0000256" key="1">
    <source>
        <dbReference type="ARBA" id="ARBA00007169"/>
    </source>
</evidence>
<name>A0ABV9XSX7_9PSEU</name>
<gene>
    <name evidence="4" type="ORF">ACFPFM_06880</name>
</gene>
<protein>
    <submittedName>
        <fullName evidence="4">Thioesterase II family protein</fullName>
    </submittedName>
</protein>
<dbReference type="SMART" id="SM00824">
    <property type="entry name" value="PKS_TE"/>
    <property type="match status" value="1"/>
</dbReference>
<dbReference type="PANTHER" id="PTHR11487:SF0">
    <property type="entry name" value="S-ACYL FATTY ACID SYNTHASE THIOESTERASE, MEDIUM CHAIN"/>
    <property type="match status" value="1"/>
</dbReference>
<evidence type="ECO:0000259" key="3">
    <source>
        <dbReference type="SMART" id="SM00824"/>
    </source>
</evidence>
<dbReference type="Pfam" id="PF00975">
    <property type="entry name" value="Thioesterase"/>
    <property type="match status" value="1"/>
</dbReference>
<keyword evidence="5" id="KW-1185">Reference proteome</keyword>
<evidence type="ECO:0000313" key="4">
    <source>
        <dbReference type="EMBL" id="MFC5053480.1"/>
    </source>
</evidence>
<sequence length="249" mass="27261">MSAPTSTGTWLRRFRPTAGAPVRLVCFPHAGGSASYFVPVARAHAPGVDVLAVQYPGRQDRRAEPAVDSIPELVDALVPELLAWTGEPFAFFGHSMGATVAFEVARRLEERGVTPVHLFASARRGPTTHRGERLHLRGDRVLMEELRSLGGTDLRAMDDEILAMVLPALRADYKAVETYEHVPGPPLRTPITALIGDGDPKVSEDEARTWAEHTAGGFELEVFRGGHFYLTDHAEAVNALIADRLRRAR</sequence>
<accession>A0ABV9XSX7</accession>
<dbReference type="InterPro" id="IPR020802">
    <property type="entry name" value="TesA-like"/>
</dbReference>
<evidence type="ECO:0000256" key="2">
    <source>
        <dbReference type="ARBA" id="ARBA00022801"/>
    </source>
</evidence>
<comment type="caution">
    <text evidence="4">The sequence shown here is derived from an EMBL/GenBank/DDBJ whole genome shotgun (WGS) entry which is preliminary data.</text>
</comment>
<dbReference type="PANTHER" id="PTHR11487">
    <property type="entry name" value="THIOESTERASE"/>
    <property type="match status" value="1"/>
</dbReference>
<comment type="similarity">
    <text evidence="1">Belongs to the thioesterase family.</text>
</comment>
<dbReference type="InterPro" id="IPR012223">
    <property type="entry name" value="TEII"/>
</dbReference>
<dbReference type="EMBL" id="JBHSJB010000006">
    <property type="protein sequence ID" value="MFC5053480.1"/>
    <property type="molecule type" value="Genomic_DNA"/>
</dbReference>